<name>A0AAJ0MKG1_9PEZI</name>
<dbReference type="InterPro" id="IPR003615">
    <property type="entry name" value="HNH_nuc"/>
</dbReference>
<protein>
    <recommendedName>
        <fullName evidence="2">HNH nuclease domain-containing protein</fullName>
    </recommendedName>
</protein>
<evidence type="ECO:0000259" key="2">
    <source>
        <dbReference type="Pfam" id="PF13391"/>
    </source>
</evidence>
<dbReference type="EMBL" id="JAUIQD010000001">
    <property type="protein sequence ID" value="KAK3363781.1"/>
    <property type="molecule type" value="Genomic_DNA"/>
</dbReference>
<organism evidence="3 4">
    <name type="scientific">Lasiosphaeria hispida</name>
    <dbReference type="NCBI Taxonomy" id="260671"/>
    <lineage>
        <taxon>Eukaryota</taxon>
        <taxon>Fungi</taxon>
        <taxon>Dikarya</taxon>
        <taxon>Ascomycota</taxon>
        <taxon>Pezizomycotina</taxon>
        <taxon>Sordariomycetes</taxon>
        <taxon>Sordariomycetidae</taxon>
        <taxon>Sordariales</taxon>
        <taxon>Lasiosphaeriaceae</taxon>
        <taxon>Lasiosphaeria</taxon>
    </lineage>
</organism>
<comment type="caution">
    <text evidence="3">The sequence shown here is derived from an EMBL/GenBank/DDBJ whole genome shotgun (WGS) entry which is preliminary data.</text>
</comment>
<proteinExistence type="predicted"/>
<dbReference type="AlphaFoldDB" id="A0AAJ0MKG1"/>
<keyword evidence="4" id="KW-1185">Reference proteome</keyword>
<accession>A0AAJ0MKG1</accession>
<evidence type="ECO:0000313" key="4">
    <source>
        <dbReference type="Proteomes" id="UP001275084"/>
    </source>
</evidence>
<gene>
    <name evidence="3" type="ORF">B0T25DRAFT_492732</name>
</gene>
<feature type="region of interest" description="Disordered" evidence="1">
    <location>
        <begin position="132"/>
        <end position="168"/>
    </location>
</feature>
<feature type="domain" description="HNH nuclease" evidence="2">
    <location>
        <begin position="185"/>
        <end position="274"/>
    </location>
</feature>
<feature type="region of interest" description="Disordered" evidence="1">
    <location>
        <begin position="1"/>
        <end position="26"/>
    </location>
</feature>
<dbReference type="Proteomes" id="UP001275084">
    <property type="component" value="Unassembled WGS sequence"/>
</dbReference>
<evidence type="ECO:0000256" key="1">
    <source>
        <dbReference type="SAM" id="MobiDB-lite"/>
    </source>
</evidence>
<feature type="compositionally biased region" description="Basic and acidic residues" evidence="1">
    <location>
        <begin position="1"/>
        <end position="22"/>
    </location>
</feature>
<evidence type="ECO:0000313" key="3">
    <source>
        <dbReference type="EMBL" id="KAK3363781.1"/>
    </source>
</evidence>
<sequence length="438" mass="49784">MAGNERAQRELQRVLDNSDKMPEQQSAAELLPVEEMEERLQYINMLEKYWHDNFARLSQKPGEAYRSFNDAELSALLYMDTGYLRDQLMQWSSTELLIQSIQGIPAALKIFATKAVSAAEAEALQAVSKKIPPLRPPSVSSASGDDDDEKEATEKRRSTKLDSSGKAQRNNYYAEKRRHLDGYRCVLTGTRDAQVCHIIPFAANATKDGMDRWHKVILASMRLFLQERPGVDFGAEARLHSLFGFEQGVSDRHWNTISLTPTMHDWWGRGYFGLKYIGTNNANVQDPNAVITLRIQFHWMPWRRRELGQKPAPLGRTKEDILAAIPTSCGQPSSWQGEPMVAMSRPETGFNLETGDVFGVRIPRRHMEKMVEAFRMQWALIKLLAMAGGAEAVADYPDDPEFLDENWELPGFKAWRLACMAEWAAVAEEEERVEEGEE</sequence>
<reference evidence="3" key="2">
    <citation type="submission" date="2023-06" db="EMBL/GenBank/DDBJ databases">
        <authorList>
            <consortium name="Lawrence Berkeley National Laboratory"/>
            <person name="Haridas S."/>
            <person name="Hensen N."/>
            <person name="Bonometti L."/>
            <person name="Westerberg I."/>
            <person name="Brannstrom I.O."/>
            <person name="Guillou S."/>
            <person name="Cros-Aarteil S."/>
            <person name="Calhoun S."/>
            <person name="Kuo A."/>
            <person name="Mondo S."/>
            <person name="Pangilinan J."/>
            <person name="Riley R."/>
            <person name="Labutti K."/>
            <person name="Andreopoulos B."/>
            <person name="Lipzen A."/>
            <person name="Chen C."/>
            <person name="Yanf M."/>
            <person name="Daum C."/>
            <person name="Ng V."/>
            <person name="Clum A."/>
            <person name="Steindorff A."/>
            <person name="Ohm R."/>
            <person name="Martin F."/>
            <person name="Silar P."/>
            <person name="Natvig D."/>
            <person name="Lalanne C."/>
            <person name="Gautier V."/>
            <person name="Ament-Velasquez S.L."/>
            <person name="Kruys A."/>
            <person name="Hutchinson M.I."/>
            <person name="Powell A.J."/>
            <person name="Barry K."/>
            <person name="Miller A.N."/>
            <person name="Grigoriev I.V."/>
            <person name="Debuchy R."/>
            <person name="Gladieux P."/>
            <person name="Thoren M.H."/>
            <person name="Johannesson H."/>
        </authorList>
    </citation>
    <scope>NUCLEOTIDE SEQUENCE</scope>
    <source>
        <strain evidence="3">CBS 955.72</strain>
    </source>
</reference>
<dbReference type="Pfam" id="PF13391">
    <property type="entry name" value="HNH_2"/>
    <property type="match status" value="1"/>
</dbReference>
<reference evidence="3" key="1">
    <citation type="journal article" date="2023" name="Mol. Phylogenet. Evol.">
        <title>Genome-scale phylogeny and comparative genomics of the fungal order Sordariales.</title>
        <authorList>
            <person name="Hensen N."/>
            <person name="Bonometti L."/>
            <person name="Westerberg I."/>
            <person name="Brannstrom I.O."/>
            <person name="Guillou S."/>
            <person name="Cros-Aarteil S."/>
            <person name="Calhoun S."/>
            <person name="Haridas S."/>
            <person name="Kuo A."/>
            <person name="Mondo S."/>
            <person name="Pangilinan J."/>
            <person name="Riley R."/>
            <person name="LaButti K."/>
            <person name="Andreopoulos B."/>
            <person name="Lipzen A."/>
            <person name="Chen C."/>
            <person name="Yan M."/>
            <person name="Daum C."/>
            <person name="Ng V."/>
            <person name="Clum A."/>
            <person name="Steindorff A."/>
            <person name="Ohm R.A."/>
            <person name="Martin F."/>
            <person name="Silar P."/>
            <person name="Natvig D.O."/>
            <person name="Lalanne C."/>
            <person name="Gautier V."/>
            <person name="Ament-Velasquez S.L."/>
            <person name="Kruys A."/>
            <person name="Hutchinson M.I."/>
            <person name="Powell A.J."/>
            <person name="Barry K."/>
            <person name="Miller A.N."/>
            <person name="Grigoriev I.V."/>
            <person name="Debuchy R."/>
            <person name="Gladieux P."/>
            <person name="Hiltunen Thoren M."/>
            <person name="Johannesson H."/>
        </authorList>
    </citation>
    <scope>NUCLEOTIDE SEQUENCE</scope>
    <source>
        <strain evidence="3">CBS 955.72</strain>
    </source>
</reference>